<dbReference type="Gene3D" id="3.90.640.10">
    <property type="entry name" value="Actin, Chain A, domain 4"/>
    <property type="match status" value="1"/>
</dbReference>
<accession>A0A507ASX6</accession>
<dbReference type="Pfam" id="PF00022">
    <property type="entry name" value="Actin"/>
    <property type="match status" value="1"/>
</dbReference>
<gene>
    <name evidence="3" type="ORF">E0L32_008453</name>
</gene>
<feature type="region of interest" description="Disordered" evidence="2">
    <location>
        <begin position="438"/>
        <end position="476"/>
    </location>
</feature>
<feature type="region of interest" description="Disordered" evidence="2">
    <location>
        <begin position="254"/>
        <end position="275"/>
    </location>
</feature>
<dbReference type="PANTHER" id="PTHR11937">
    <property type="entry name" value="ACTIN"/>
    <property type="match status" value="1"/>
</dbReference>
<dbReference type="Proteomes" id="UP000319257">
    <property type="component" value="Unassembled WGS sequence"/>
</dbReference>
<dbReference type="InParanoid" id="A0A507ASX6"/>
<organism evidence="3 4">
    <name type="scientific">Thyridium curvatum</name>
    <dbReference type="NCBI Taxonomy" id="1093900"/>
    <lineage>
        <taxon>Eukaryota</taxon>
        <taxon>Fungi</taxon>
        <taxon>Dikarya</taxon>
        <taxon>Ascomycota</taxon>
        <taxon>Pezizomycotina</taxon>
        <taxon>Sordariomycetes</taxon>
        <taxon>Sordariomycetidae</taxon>
        <taxon>Thyridiales</taxon>
        <taxon>Thyridiaceae</taxon>
        <taxon>Thyridium</taxon>
    </lineage>
</organism>
<feature type="region of interest" description="Disordered" evidence="2">
    <location>
        <begin position="1"/>
        <end position="53"/>
    </location>
</feature>
<dbReference type="Gene3D" id="3.30.420.40">
    <property type="match status" value="2"/>
</dbReference>
<dbReference type="InterPro" id="IPR043129">
    <property type="entry name" value="ATPase_NBD"/>
</dbReference>
<dbReference type="STRING" id="1093900.A0A507ASX6"/>
<comment type="similarity">
    <text evidence="1">Belongs to the actin family.</text>
</comment>
<dbReference type="InterPro" id="IPR004000">
    <property type="entry name" value="Actin"/>
</dbReference>
<dbReference type="RefSeq" id="XP_030992278.1">
    <property type="nucleotide sequence ID" value="XM_031143309.1"/>
</dbReference>
<dbReference type="SUPFAM" id="SSF53067">
    <property type="entry name" value="Actin-like ATPase domain"/>
    <property type="match status" value="2"/>
</dbReference>
<proteinExistence type="inferred from homology"/>
<feature type="region of interest" description="Disordered" evidence="2">
    <location>
        <begin position="296"/>
        <end position="332"/>
    </location>
</feature>
<evidence type="ECO:0000256" key="2">
    <source>
        <dbReference type="SAM" id="MobiDB-lite"/>
    </source>
</evidence>
<feature type="compositionally biased region" description="Gly residues" evidence="2">
    <location>
        <begin position="23"/>
        <end position="32"/>
    </location>
</feature>
<dbReference type="EMBL" id="SKBQ01000056">
    <property type="protein sequence ID" value="TPX10567.1"/>
    <property type="molecule type" value="Genomic_DNA"/>
</dbReference>
<protein>
    <submittedName>
        <fullName evidence="3">Uncharacterized protein</fullName>
    </submittedName>
</protein>
<evidence type="ECO:0000313" key="3">
    <source>
        <dbReference type="EMBL" id="TPX10567.1"/>
    </source>
</evidence>
<comment type="caution">
    <text evidence="3">The sequence shown here is derived from an EMBL/GenBank/DDBJ whole genome shotgun (WGS) entry which is preliminary data.</text>
</comment>
<sequence length="580" mass="62849">MASTSGASLAHRSVSNIRAGGVRSPGGSGAGAAGPSSPHTPLRTISSTFGSPSSLRAEEDTIIIELGARKVQVGFAGDPVPKAVVTFGPEQQRRVGDFRAWQPGGHADDDWRKRGDSAWGRDHELWQLDVRGLDLGLVEDKLERGLREAFSKYLLMDSRPRKMTLVLPPALPLPLLSTTLDTLFNRFQSPLISLTSSAVMCVVGAGTRSALIVDFGWAETVVTSVYEYREVHCSRSVRGGRMLMDRVHRLFAGALGHEGGPPTKEDAKAKPQSRHLSFEECEEIATRMLWCKTTASSSGRPGASSLPTVAEQDEDQAASSEQSAPAIAQIPLKSTTPPTTITLSYDQLTEPCESTFFEAQYSATSWDDHELPISLLIYHHLLHLPMDVRAICMSRLIFTGGCANVLGLRKRIFNEVSQLIETRGWDPVQGKGVEQLRANTKLQRRGSRPAGDGPTPVPEMTSEDGPAVQPPWPPNPLAEFNNLEQEVQRYRETAPLRVRGQLRAVESLGAWSGASLLTQLKVPAIATIDRELWLQHGAAGASRPSDVDFKTQQRQSLGAGGLMRSAAAGTNWTLGAWGSS</sequence>
<reference evidence="3 4" key="1">
    <citation type="submission" date="2019-06" db="EMBL/GenBank/DDBJ databases">
        <title>Draft genome sequence of the filamentous fungus Phialemoniopsis curvata isolated from diesel fuel.</title>
        <authorList>
            <person name="Varaljay V.A."/>
            <person name="Lyon W.J."/>
            <person name="Crouch A.L."/>
            <person name="Drake C.E."/>
            <person name="Hollomon J.M."/>
            <person name="Nadeau L.J."/>
            <person name="Nunn H.S."/>
            <person name="Stevenson B.S."/>
            <person name="Bojanowski C.L."/>
            <person name="Crookes-Goodson W.J."/>
        </authorList>
    </citation>
    <scope>NUCLEOTIDE SEQUENCE [LARGE SCALE GENOMIC DNA]</scope>
    <source>
        <strain evidence="3 4">D216</strain>
    </source>
</reference>
<name>A0A507ASX6_9PEZI</name>
<dbReference type="OrthoDB" id="337660at2759"/>
<dbReference type="AlphaFoldDB" id="A0A507ASX6"/>
<dbReference type="GeneID" id="41975900"/>
<evidence type="ECO:0000313" key="4">
    <source>
        <dbReference type="Proteomes" id="UP000319257"/>
    </source>
</evidence>
<dbReference type="SMART" id="SM00268">
    <property type="entry name" value="ACTIN"/>
    <property type="match status" value="1"/>
</dbReference>
<keyword evidence="4" id="KW-1185">Reference proteome</keyword>
<evidence type="ECO:0000256" key="1">
    <source>
        <dbReference type="RuleBase" id="RU000487"/>
    </source>
</evidence>
<feature type="compositionally biased region" description="Polar residues" evidence="2">
    <location>
        <begin position="43"/>
        <end position="53"/>
    </location>
</feature>